<dbReference type="RefSeq" id="WP_015773491.1">
    <property type="nucleotide sequence ID" value="NC_013173.1"/>
</dbReference>
<evidence type="ECO:0000256" key="1">
    <source>
        <dbReference type="SAM" id="MobiDB-lite"/>
    </source>
</evidence>
<keyword evidence="2" id="KW-0732">Signal</keyword>
<dbReference type="EMBL" id="CP001629">
    <property type="protein sequence ID" value="ACU89397.1"/>
    <property type="molecule type" value="Genomic_DNA"/>
</dbReference>
<organism evidence="3 4">
    <name type="scientific">Desulfomicrobium baculatum (strain DSM 4028 / VKM B-1378 / X)</name>
    <name type="common">Desulfovibrio baculatus</name>
    <dbReference type="NCBI Taxonomy" id="525897"/>
    <lineage>
        <taxon>Bacteria</taxon>
        <taxon>Pseudomonadati</taxon>
        <taxon>Thermodesulfobacteriota</taxon>
        <taxon>Desulfovibrionia</taxon>
        <taxon>Desulfovibrionales</taxon>
        <taxon>Desulfomicrobiaceae</taxon>
        <taxon>Desulfomicrobium</taxon>
    </lineage>
</organism>
<reference evidence="3 4" key="1">
    <citation type="journal article" date="2009" name="Stand. Genomic Sci.">
        <title>Complete genome sequence of Desulfomicrobium baculatum type strain (X).</title>
        <authorList>
            <person name="Copeland A."/>
            <person name="Spring S."/>
            <person name="Goker M."/>
            <person name="Schneider S."/>
            <person name="Lapidus A."/>
            <person name="Del Rio T.G."/>
            <person name="Tice H."/>
            <person name="Cheng J.F."/>
            <person name="Chen F."/>
            <person name="Nolan M."/>
            <person name="Bruce D."/>
            <person name="Goodwin L."/>
            <person name="Pitluck S."/>
            <person name="Ivanova N."/>
            <person name="Mavrommatis K."/>
            <person name="Ovchinnikova G."/>
            <person name="Pati A."/>
            <person name="Chen A."/>
            <person name="Palaniappan K."/>
            <person name="Land M."/>
            <person name="Hauser L."/>
            <person name="Chang Y.J."/>
            <person name="Jeffries C.C."/>
            <person name="Meincke L."/>
            <person name="Sims D."/>
            <person name="Brettin T."/>
            <person name="Detter J.C."/>
            <person name="Han C."/>
            <person name="Chain P."/>
            <person name="Bristow J."/>
            <person name="Eisen J.A."/>
            <person name="Markowitz V."/>
            <person name="Hugenholtz P."/>
            <person name="Kyrpides N.C."/>
            <person name="Klenk H.P."/>
            <person name="Lucas S."/>
        </authorList>
    </citation>
    <scope>NUCLEOTIDE SEQUENCE [LARGE SCALE GENOMIC DNA]</scope>
    <source>
        <strain evidence="4">DSM 4028 / VKM B-1378 / X</strain>
    </source>
</reference>
<evidence type="ECO:0000313" key="3">
    <source>
        <dbReference type="EMBL" id="ACU89397.1"/>
    </source>
</evidence>
<dbReference type="HOGENOM" id="CLU_2329154_0_0_7"/>
<evidence type="ECO:0000313" key="4">
    <source>
        <dbReference type="Proteomes" id="UP000002216"/>
    </source>
</evidence>
<sequence>MNKFLWFLGGCATGLLAAAAISVLDESCGSSSSCEDDEDVKFANEDASDEEAPIYPENYCKAASAVFAKAFPRGDVDSNSDNEQTEHDIPDCPDTQAT</sequence>
<evidence type="ECO:0008006" key="5">
    <source>
        <dbReference type="Google" id="ProtNLM"/>
    </source>
</evidence>
<dbReference type="AlphaFoldDB" id="C7LS14"/>
<gene>
    <name evidence="3" type="ordered locus">Dbac_1298</name>
</gene>
<keyword evidence="4" id="KW-1185">Reference proteome</keyword>
<dbReference type="STRING" id="525897.Dbac_1298"/>
<dbReference type="Proteomes" id="UP000002216">
    <property type="component" value="Chromosome"/>
</dbReference>
<name>C7LS14_DESBD</name>
<dbReference type="KEGG" id="dba:Dbac_1298"/>
<protein>
    <recommendedName>
        <fullName evidence="5">Lipoprotein</fullName>
    </recommendedName>
</protein>
<feature type="signal peptide" evidence="2">
    <location>
        <begin position="1"/>
        <end position="17"/>
    </location>
</feature>
<feature type="region of interest" description="Disordered" evidence="1">
    <location>
        <begin position="74"/>
        <end position="98"/>
    </location>
</feature>
<feature type="chain" id="PRO_5002979552" description="Lipoprotein" evidence="2">
    <location>
        <begin position="18"/>
        <end position="98"/>
    </location>
</feature>
<proteinExistence type="predicted"/>
<evidence type="ECO:0000256" key="2">
    <source>
        <dbReference type="SAM" id="SignalP"/>
    </source>
</evidence>
<accession>C7LS14</accession>